<reference evidence="1 2" key="1">
    <citation type="journal article" date="2022" name="Hortic Res">
        <title>A haplotype resolved chromosomal level avocado genome allows analysis of novel avocado genes.</title>
        <authorList>
            <person name="Nath O."/>
            <person name="Fletcher S.J."/>
            <person name="Hayward A."/>
            <person name="Shaw L.M."/>
            <person name="Masouleh A.K."/>
            <person name="Furtado A."/>
            <person name="Henry R.J."/>
            <person name="Mitter N."/>
        </authorList>
    </citation>
    <scope>NUCLEOTIDE SEQUENCE [LARGE SCALE GENOMIC DNA]</scope>
    <source>
        <strain evidence="2">cv. Hass</strain>
    </source>
</reference>
<evidence type="ECO:0000313" key="1">
    <source>
        <dbReference type="EMBL" id="KAJ8629523.1"/>
    </source>
</evidence>
<gene>
    <name evidence="1" type="ORF">MRB53_022846</name>
</gene>
<dbReference type="Proteomes" id="UP001234297">
    <property type="component" value="Chromosome 7"/>
</dbReference>
<organism evidence="1 2">
    <name type="scientific">Persea americana</name>
    <name type="common">Avocado</name>
    <dbReference type="NCBI Taxonomy" id="3435"/>
    <lineage>
        <taxon>Eukaryota</taxon>
        <taxon>Viridiplantae</taxon>
        <taxon>Streptophyta</taxon>
        <taxon>Embryophyta</taxon>
        <taxon>Tracheophyta</taxon>
        <taxon>Spermatophyta</taxon>
        <taxon>Magnoliopsida</taxon>
        <taxon>Magnoliidae</taxon>
        <taxon>Laurales</taxon>
        <taxon>Lauraceae</taxon>
        <taxon>Persea</taxon>
    </lineage>
</organism>
<evidence type="ECO:0000313" key="2">
    <source>
        <dbReference type="Proteomes" id="UP001234297"/>
    </source>
</evidence>
<proteinExistence type="predicted"/>
<protein>
    <submittedName>
        <fullName evidence="1">Uncharacterized protein</fullName>
    </submittedName>
</protein>
<accession>A0ACC2L8P0</accession>
<dbReference type="EMBL" id="CM056815">
    <property type="protein sequence ID" value="KAJ8629523.1"/>
    <property type="molecule type" value="Genomic_DNA"/>
</dbReference>
<comment type="caution">
    <text evidence="1">The sequence shown here is derived from an EMBL/GenBank/DDBJ whole genome shotgun (WGS) entry which is preliminary data.</text>
</comment>
<name>A0ACC2L8P0_PERAE</name>
<keyword evidence="2" id="KW-1185">Reference proteome</keyword>
<sequence length="348" mass="40109">MANHWVDLPQDLLVMICNFLISPDCITLQSVCKPWRATLKNSSSRLRELPWLLMLPKDKEEDPDAFDFFSLSKRKIFTIRLPEMRGKRCCGSFQNGWLMTVDIDLNISLFHPWSKKSVPLPHQSTFKDQNYVGVGVGNVGAYTIEEMRYMQISKAAISDDANMVVVIYGLGDSAFRRIGDKVWTEIKRRRFMEDVVYHNGQFYALSPYAGIYLVRTGTEDGLNAPCSEKLTEGLEPYGPSYLVPDIVSDTMFVIIRDEGYIEDTRPHISCNFEIYKAPTPVVDMDVVIQVFLMWRMGRSNDFLQTDFILPQHLLYGLQPRPIPSRRNDYGEEKLHFTWKGHRLLLSSS</sequence>